<evidence type="ECO:0000313" key="2">
    <source>
        <dbReference type="EMBL" id="SFZ71850.1"/>
    </source>
</evidence>
<dbReference type="InterPro" id="IPR002718">
    <property type="entry name" value="OMP_Helicobacter"/>
</dbReference>
<gene>
    <name evidence="2" type="primary">omp131</name>
</gene>
<sequence>MGVLNSVIYQTPSTGGTLTNTGSIFAGGSSATGVVGSQGANYTVSANALDALSAINTLNGLISGGIATGAAATTAALNANATSVATAVSTFDTNYKVILNNTYNVSDPAGTGVPSTASSLGGDVSAVITALAGLGITGDYKDASGDDQGKINAALQGLVNPQSYGLVWDAYENISSSLIGGSNIASAFTALQNTKLTGPQLAVAVFDQLLKASQAIGEIQTAGTNIDKLGASTAATGVFGSSTFGGSGAALNGAALQNIYKMLNGDSSAYSTFTSAYSGLQQLIQDTLQTSSSTTTTTTQGTTNNATTQYPAYIGNGNTTTPTTPSAAASGKPLVQSIYSASLDNTQNQQLALNKALATLLGQAASYAGNVYTLNAGLTSTAQGNGTLGNILGSAINNAAANAQLNNGAANAAAGTGDAINTQATIYNDISAALKAHTLLDDYINALTNTAMGNSIGNQTAYASALNYLYDALNANPTGNAKQSNNVGLIQNTIANIENTLTGGNVITPEVSGTKGTFTLGGATQTGGYTLSNIESVLGIPNGALNNTATGFNYSTADQTAANWDDVQKGLVNALVGASGSGGLVGDVGTLQSYFASASAANVESTTVAGVKDAQTLAGLLGASGDGTAGSLSLTALQDSGLEVEWNGTTYKGSGGSDPLTMEVFYEALADLVAKNGIIADTFKNIVALNAGGTATLVQDILSLTGYNKALAADTTASNTAPGAGGAQSLIAAYNSLTTATAGGANTIGTITAKQIQTLVSDATSKVIASANTINGLLSTGSQVSDWKDDAGIAKALIDANAGNWKTTLEGGDYKNGTASTPAVTGPDASTAFSNAVSTEGVAQAIASLQSQVNTAMQVLQDQQAVVYGQNGSVELNSAVTSSLLGTGTGGLNVSNANMGAASAAVNSLSNALQDLGEVLSGVGSSYNQSDAQTINSISSAISSLTASTTSNGQTTSALSNLGTQLTAFNTQTQALASDSFFGSAATIANTSNVSTGIGAGNVGGNFSTNANASNYITGLQNISTIVGYIGNIASASGANPNYTTAFVTNTPVAIIASNIGAITGGLAKGVTEVQVIQALEAITGGSDSSSLDSLYTSGSTAATRALNAWNAIANASKGQQSLLQTLNSALTSGNQVSGLTLSSTSATSAQAQGVQSLLNIAGKLNTAMTALAGATAVGNNTGVASGFANNNLLNITDKNASTFVTAQNVAAALNTLEQTLSSVAASGADVTSADNVIAAIQALNTYAQNQQVLQALAGSNAATDAVANIEAKISAIMGAAASSLPKNLVGVSNSQNTTATLQASLQQLQNLINRYNYLQGLSQQVSDAINSNPVALLNAYNNSATSTSYQNAMGSLAKVLNTYELNNFGSVVTSGNNKGNYAANGNLNAQTLANINNLITANEGNLSAWNTFVKDNSSAEDNLGSLAASANSLASLYNGVSTTGMGSLASALSNVNNALDAPTSTTNKTPILAGSVFNIASAPAGALTGAYLDDPILNAKGVATSTTLLGAFQAINTLNNMVDGTLAGKDASTTLTTISDAMTTLNGASNNGSVDTLLSTFTNAVGANSSAGIGANFVPDTLNALGQGSGNNSASNVVGALANALNQGSLRQYFLESNPTSLPSAGSKDAQTLAAQVQTAISGIVGSANAQTITATNVVSFMQAAQNISQAVNKLVDVTNISTSNPTQAFNNAVKLFDAYTTAQSALSKGNTLSGLSSAQLNVIANAVSAASAFSSGANQVGAIASDMNGLLTETINGTAVGSLTVGDLGTQPAGLAGLVAQALVDAQLANAQTNGQAPNPNLDSLTLTQLISAATPTQLQAAITSVINSAAFQNNPTFQQQLLAQIISQGVGQTADYQAALSALGSLGTNAQTTALNNANSVQALSKVLKASTISDGAISADELQAIKTALSGIQNAAGTIIAFNGDTAAAQQAKVYLGAQQNNTASSDAYSTLIAAANNGVTTSGAALKAAATTYLESQNNSKNGVLFVQALATAQSNQFASILGSLQQASEQSGTLATAYAALAGNSNFDNPTVANGIDNLNNAIQDLYKTIYGSKAQQFSAVQVQAQLGNLINQITSLQGQVLDAMIGLGNEVYGKSAQPMVKGGLVSYLKGGFAQTNLTQGERQALMTQYAALLKALGDTKALALASKLKYDGNANVLTALALAKQARPTQLSTQNGNMYGINVQFGYKQFFGKKKRWGLRYYASFSYQHGTFNVSDAGDVDNFVYGAGVDALYNFYESKDGNQTSGIFAGLMLAGSTWNAKNTSFYKALLNGGGWTGKMNTSYFQVPINIGFRTNVNRHNGFEIGLRIPLATNYFFNGSNAQGEDLKIAYKRNISVFFNYVYNF</sequence>
<organism evidence="2">
    <name type="scientific">Helicobacter bizzozeronii</name>
    <dbReference type="NCBI Taxonomy" id="56877"/>
    <lineage>
        <taxon>Bacteria</taxon>
        <taxon>Pseudomonadati</taxon>
        <taxon>Campylobacterota</taxon>
        <taxon>Epsilonproteobacteria</taxon>
        <taxon>Campylobacterales</taxon>
        <taxon>Helicobacteraceae</taxon>
        <taxon>Helicobacter</taxon>
    </lineage>
</organism>
<dbReference type="Pfam" id="PF01856">
    <property type="entry name" value="HP_OMP"/>
    <property type="match status" value="1"/>
</dbReference>
<proteinExistence type="predicted"/>
<feature type="region of interest" description="Disordered" evidence="1">
    <location>
        <begin position="293"/>
        <end position="329"/>
    </location>
</feature>
<evidence type="ECO:0000256" key="1">
    <source>
        <dbReference type="SAM" id="MobiDB-lite"/>
    </source>
</evidence>
<protein>
    <submittedName>
        <fullName evidence="2">OMP131</fullName>
    </submittedName>
</protein>
<dbReference type="EMBL" id="LT633373">
    <property type="protein sequence ID" value="SFZ71850.1"/>
    <property type="molecule type" value="Genomic_DNA"/>
</dbReference>
<accession>A0A1M4NIL9</accession>
<name>A0A1M4NIL9_HELBI</name>
<dbReference type="PRINTS" id="PR01776">
    <property type="entry name" value="HPOMPFAMILY"/>
</dbReference>
<reference evidence="2" key="1">
    <citation type="submission" date="2016-10" db="EMBL/GenBank/DDBJ databases">
        <title>Proteomic and phylogenetic analysis of the outer membrane protein repertoire of gastric Helicobacter species.</title>
        <authorList>
            <person name="Joosten M."/>
        </authorList>
    </citation>
    <scope>NUCLEOTIDE SEQUENCE</scope>
    <source>
        <strain evidence="2">14</strain>
    </source>
</reference>